<dbReference type="GO" id="GO:0003677">
    <property type="term" value="F:DNA binding"/>
    <property type="evidence" value="ECO:0007669"/>
    <property type="project" value="UniProtKB-KW"/>
</dbReference>
<keyword evidence="2" id="KW-0238">DNA-binding</keyword>
<dbReference type="PANTHER" id="PTHR33204">
    <property type="entry name" value="TRANSCRIPTIONAL REGULATOR, MARR FAMILY"/>
    <property type="match status" value="1"/>
</dbReference>
<dbReference type="OMA" id="WKCVILC"/>
<evidence type="ECO:0000313" key="6">
    <source>
        <dbReference type="EMBL" id="VEH71241.1"/>
    </source>
</evidence>
<evidence type="ECO:0000313" key="7">
    <source>
        <dbReference type="Proteomes" id="UP000273044"/>
    </source>
</evidence>
<sequence length="127" mass="14101">MKLECVSDFVSLGEKTYPCPISVAMDLVGGKWKAIIIYHLKNGPKRFGELRRALISSTETVLSNQLKQLEQDGLVSRQVFGTKPPLKTVYSLTDFGRTFLPALNALTQWGNQVVSERGRFGPAHPLP</sequence>
<dbReference type="AlphaFoldDB" id="A0A3S4U7J3"/>
<evidence type="ECO:0000256" key="2">
    <source>
        <dbReference type="ARBA" id="ARBA00023125"/>
    </source>
</evidence>
<dbReference type="Proteomes" id="UP000273044">
    <property type="component" value="Chromosome"/>
</dbReference>
<keyword evidence="1" id="KW-0805">Transcription regulation</keyword>
<reference evidence="6 7" key="1">
    <citation type="submission" date="2018-12" db="EMBL/GenBank/DDBJ databases">
        <authorList>
            <consortium name="Pathogen Informatics"/>
        </authorList>
    </citation>
    <scope>NUCLEOTIDE SEQUENCE [LARGE SCALE GENOMIC DNA]</scope>
    <source>
        <strain evidence="6 7">NCTC12967</strain>
    </source>
</reference>
<dbReference type="InterPro" id="IPR036390">
    <property type="entry name" value="WH_DNA-bd_sf"/>
</dbReference>
<dbReference type="EMBL" id="CP072385">
    <property type="protein sequence ID" value="QUC11625.1"/>
    <property type="molecule type" value="Genomic_DNA"/>
</dbReference>
<evidence type="ECO:0000259" key="4">
    <source>
        <dbReference type="PROSITE" id="PS51118"/>
    </source>
</evidence>
<dbReference type="RefSeq" id="WP_014847595.1">
    <property type="nucleotide sequence ID" value="NZ_CAJZDL010000070.1"/>
</dbReference>
<feature type="domain" description="HTH hxlR-type" evidence="4">
    <location>
        <begin position="19"/>
        <end position="118"/>
    </location>
</feature>
<proteinExistence type="predicted"/>
<keyword evidence="3" id="KW-0804">Transcription</keyword>
<dbReference type="Proteomes" id="UP000677180">
    <property type="component" value="Chromosome"/>
</dbReference>
<dbReference type="PANTHER" id="PTHR33204:SF29">
    <property type="entry name" value="TRANSCRIPTIONAL REGULATOR"/>
    <property type="match status" value="1"/>
</dbReference>
<organism evidence="6 7">
    <name type="scientific">Arachnia propionica</name>
    <dbReference type="NCBI Taxonomy" id="1750"/>
    <lineage>
        <taxon>Bacteria</taxon>
        <taxon>Bacillati</taxon>
        <taxon>Actinomycetota</taxon>
        <taxon>Actinomycetes</taxon>
        <taxon>Propionibacteriales</taxon>
        <taxon>Propionibacteriaceae</taxon>
        <taxon>Arachnia</taxon>
    </lineage>
</organism>
<evidence type="ECO:0000313" key="5">
    <source>
        <dbReference type="EMBL" id="QUC11625.1"/>
    </source>
</evidence>
<protein>
    <submittedName>
        <fullName evidence="5">Helix-turn-helix transcriptional regulator</fullName>
    </submittedName>
    <submittedName>
        <fullName evidence="6">Uncharacterized HTH-type transcriptional regulator yybR</fullName>
    </submittedName>
</protein>
<dbReference type="Pfam" id="PF01638">
    <property type="entry name" value="HxlR"/>
    <property type="match status" value="1"/>
</dbReference>
<dbReference type="CDD" id="cd00090">
    <property type="entry name" value="HTH_ARSR"/>
    <property type="match status" value="1"/>
</dbReference>
<gene>
    <name evidence="6" type="primary">yybR</name>
    <name evidence="5" type="ORF">J5A53_02680</name>
    <name evidence="6" type="ORF">NCTC12967_02559</name>
</gene>
<name>A0A3S4U7J3_9ACTN</name>
<dbReference type="InterPro" id="IPR011991">
    <property type="entry name" value="ArsR-like_HTH"/>
</dbReference>
<dbReference type="Gene3D" id="1.10.10.10">
    <property type="entry name" value="Winged helix-like DNA-binding domain superfamily/Winged helix DNA-binding domain"/>
    <property type="match status" value="1"/>
</dbReference>
<accession>A0A3S4U7J3</accession>
<dbReference type="InterPro" id="IPR002577">
    <property type="entry name" value="HTH_HxlR"/>
</dbReference>
<evidence type="ECO:0000256" key="3">
    <source>
        <dbReference type="ARBA" id="ARBA00023163"/>
    </source>
</evidence>
<dbReference type="GeneID" id="64407986"/>
<dbReference type="EMBL" id="LR134406">
    <property type="protein sequence ID" value="VEH71241.1"/>
    <property type="molecule type" value="Genomic_DNA"/>
</dbReference>
<dbReference type="SUPFAM" id="SSF46785">
    <property type="entry name" value="Winged helix' DNA-binding domain"/>
    <property type="match status" value="1"/>
</dbReference>
<keyword evidence="7" id="KW-1185">Reference proteome</keyword>
<dbReference type="InterPro" id="IPR036388">
    <property type="entry name" value="WH-like_DNA-bd_sf"/>
</dbReference>
<dbReference type="PROSITE" id="PS51118">
    <property type="entry name" value="HTH_HXLR"/>
    <property type="match status" value="1"/>
</dbReference>
<reference evidence="5" key="2">
    <citation type="submission" date="2021-03" db="EMBL/GenBank/DDBJ databases">
        <title>Human Oral Microbial Genomes.</title>
        <authorList>
            <person name="Johnston C.D."/>
            <person name="Chen T."/>
            <person name="Dewhirst F.E."/>
        </authorList>
    </citation>
    <scope>NUCLEOTIDE SEQUENCE</scope>
    <source>
        <strain evidence="5">F0714</strain>
    </source>
</reference>
<evidence type="ECO:0000256" key="1">
    <source>
        <dbReference type="ARBA" id="ARBA00023015"/>
    </source>
</evidence>